<name>A0AAE0MB67_9PEZI</name>
<keyword evidence="2" id="KW-1185">Reference proteome</keyword>
<sequence>MASLRRRNLSSVHIPQHDSLLSTANSFSGGCRPGRASVSPSSILMTQLFRTSERFLFARPAAVSPLRLSSRLAIVVIVVMIRARDDCDTSGWTQTPDHMSREPYLPQLPRNSQGFATRLIEPEKSCEKVLLHVNPHRTAENYVVPRSNSGTYGAIVPSCQVTPSSRRLDAEMLHSPPCPAYIQHSQLFADFMTTPL</sequence>
<dbReference type="PROSITE" id="PS51257">
    <property type="entry name" value="PROKAR_LIPOPROTEIN"/>
    <property type="match status" value="1"/>
</dbReference>
<dbReference type="Proteomes" id="UP001283341">
    <property type="component" value="Unassembled WGS sequence"/>
</dbReference>
<dbReference type="AlphaFoldDB" id="A0AAE0MB67"/>
<evidence type="ECO:0000313" key="2">
    <source>
        <dbReference type="Proteomes" id="UP001283341"/>
    </source>
</evidence>
<dbReference type="EMBL" id="JAUEDM010000002">
    <property type="protein sequence ID" value="KAK3325715.1"/>
    <property type="molecule type" value="Genomic_DNA"/>
</dbReference>
<protein>
    <submittedName>
        <fullName evidence="1">Uncharacterized protein</fullName>
    </submittedName>
</protein>
<reference evidence="1" key="1">
    <citation type="journal article" date="2023" name="Mol. Phylogenet. Evol.">
        <title>Genome-scale phylogeny and comparative genomics of the fungal order Sordariales.</title>
        <authorList>
            <person name="Hensen N."/>
            <person name="Bonometti L."/>
            <person name="Westerberg I."/>
            <person name="Brannstrom I.O."/>
            <person name="Guillou S."/>
            <person name="Cros-Aarteil S."/>
            <person name="Calhoun S."/>
            <person name="Haridas S."/>
            <person name="Kuo A."/>
            <person name="Mondo S."/>
            <person name="Pangilinan J."/>
            <person name="Riley R."/>
            <person name="LaButti K."/>
            <person name="Andreopoulos B."/>
            <person name="Lipzen A."/>
            <person name="Chen C."/>
            <person name="Yan M."/>
            <person name="Daum C."/>
            <person name="Ng V."/>
            <person name="Clum A."/>
            <person name="Steindorff A."/>
            <person name="Ohm R.A."/>
            <person name="Martin F."/>
            <person name="Silar P."/>
            <person name="Natvig D.O."/>
            <person name="Lalanne C."/>
            <person name="Gautier V."/>
            <person name="Ament-Velasquez S.L."/>
            <person name="Kruys A."/>
            <person name="Hutchinson M.I."/>
            <person name="Powell A.J."/>
            <person name="Barry K."/>
            <person name="Miller A.N."/>
            <person name="Grigoriev I.V."/>
            <person name="Debuchy R."/>
            <person name="Gladieux P."/>
            <person name="Hiltunen Thoren M."/>
            <person name="Johannesson H."/>
        </authorList>
    </citation>
    <scope>NUCLEOTIDE SEQUENCE</scope>
    <source>
        <strain evidence="1">CBS 118394</strain>
    </source>
</reference>
<proteinExistence type="predicted"/>
<organism evidence="1 2">
    <name type="scientific">Apodospora peruviana</name>
    <dbReference type="NCBI Taxonomy" id="516989"/>
    <lineage>
        <taxon>Eukaryota</taxon>
        <taxon>Fungi</taxon>
        <taxon>Dikarya</taxon>
        <taxon>Ascomycota</taxon>
        <taxon>Pezizomycotina</taxon>
        <taxon>Sordariomycetes</taxon>
        <taxon>Sordariomycetidae</taxon>
        <taxon>Sordariales</taxon>
        <taxon>Lasiosphaeriaceae</taxon>
        <taxon>Apodospora</taxon>
    </lineage>
</organism>
<comment type="caution">
    <text evidence="1">The sequence shown here is derived from an EMBL/GenBank/DDBJ whole genome shotgun (WGS) entry which is preliminary data.</text>
</comment>
<reference evidence="1" key="2">
    <citation type="submission" date="2023-06" db="EMBL/GenBank/DDBJ databases">
        <authorList>
            <consortium name="Lawrence Berkeley National Laboratory"/>
            <person name="Haridas S."/>
            <person name="Hensen N."/>
            <person name="Bonometti L."/>
            <person name="Westerberg I."/>
            <person name="Brannstrom I.O."/>
            <person name="Guillou S."/>
            <person name="Cros-Aarteil S."/>
            <person name="Calhoun S."/>
            <person name="Kuo A."/>
            <person name="Mondo S."/>
            <person name="Pangilinan J."/>
            <person name="Riley R."/>
            <person name="Labutti K."/>
            <person name="Andreopoulos B."/>
            <person name="Lipzen A."/>
            <person name="Chen C."/>
            <person name="Yanf M."/>
            <person name="Daum C."/>
            <person name="Ng V."/>
            <person name="Clum A."/>
            <person name="Steindorff A."/>
            <person name="Ohm R."/>
            <person name="Martin F."/>
            <person name="Silar P."/>
            <person name="Natvig D."/>
            <person name="Lalanne C."/>
            <person name="Gautier V."/>
            <person name="Ament-Velasquez S.L."/>
            <person name="Kruys A."/>
            <person name="Hutchinson M.I."/>
            <person name="Powell A.J."/>
            <person name="Barry K."/>
            <person name="Miller A.N."/>
            <person name="Grigoriev I.V."/>
            <person name="Debuchy R."/>
            <person name="Gladieux P."/>
            <person name="Thoren M.H."/>
            <person name="Johannesson H."/>
        </authorList>
    </citation>
    <scope>NUCLEOTIDE SEQUENCE</scope>
    <source>
        <strain evidence="1">CBS 118394</strain>
    </source>
</reference>
<evidence type="ECO:0000313" key="1">
    <source>
        <dbReference type="EMBL" id="KAK3325715.1"/>
    </source>
</evidence>
<gene>
    <name evidence="1" type="ORF">B0H66DRAFT_599864</name>
</gene>
<accession>A0AAE0MB67</accession>